<name>A0A415TQM3_9FIRM</name>
<keyword evidence="3 8" id="KW-0378">Hydrolase</keyword>
<feature type="region of interest" description="Disordered" evidence="5">
    <location>
        <begin position="237"/>
        <end position="343"/>
    </location>
</feature>
<evidence type="ECO:0000313" key="9">
    <source>
        <dbReference type="Proteomes" id="UP000283586"/>
    </source>
</evidence>
<dbReference type="SMART" id="SM00287">
    <property type="entry name" value="SH3b"/>
    <property type="match status" value="2"/>
</dbReference>
<feature type="domain" description="SH3b" evidence="6">
    <location>
        <begin position="168"/>
        <end position="232"/>
    </location>
</feature>
<dbReference type="Gene3D" id="2.30.30.40">
    <property type="entry name" value="SH3 Domains"/>
    <property type="match status" value="2"/>
</dbReference>
<feature type="domain" description="NlpC/P60" evidence="7">
    <location>
        <begin position="345"/>
        <end position="459"/>
    </location>
</feature>
<dbReference type="InterPro" id="IPR003646">
    <property type="entry name" value="SH3-like_bac-type"/>
</dbReference>
<evidence type="ECO:0000313" key="8">
    <source>
        <dbReference type="EMBL" id="RHN05193.1"/>
    </source>
</evidence>
<dbReference type="GO" id="GO:0006508">
    <property type="term" value="P:proteolysis"/>
    <property type="evidence" value="ECO:0007669"/>
    <property type="project" value="UniProtKB-KW"/>
</dbReference>
<proteinExistence type="inferred from homology"/>
<dbReference type="PROSITE" id="PS51935">
    <property type="entry name" value="NLPC_P60"/>
    <property type="match status" value="1"/>
</dbReference>
<comment type="caution">
    <text evidence="8">The sequence shown here is derived from an EMBL/GenBank/DDBJ whole genome shotgun (WGS) entry which is preliminary data.</text>
</comment>
<dbReference type="InterPro" id="IPR038765">
    <property type="entry name" value="Papain-like_cys_pep_sf"/>
</dbReference>
<evidence type="ECO:0000256" key="2">
    <source>
        <dbReference type="ARBA" id="ARBA00022670"/>
    </source>
</evidence>
<organism evidence="8 9">
    <name type="scientific">Roseburia intestinalis</name>
    <dbReference type="NCBI Taxonomy" id="166486"/>
    <lineage>
        <taxon>Bacteria</taxon>
        <taxon>Bacillati</taxon>
        <taxon>Bacillota</taxon>
        <taxon>Clostridia</taxon>
        <taxon>Lachnospirales</taxon>
        <taxon>Lachnospiraceae</taxon>
        <taxon>Roseburia</taxon>
    </lineage>
</organism>
<evidence type="ECO:0000256" key="5">
    <source>
        <dbReference type="SAM" id="MobiDB-lite"/>
    </source>
</evidence>
<reference evidence="8 9" key="1">
    <citation type="submission" date="2018-08" db="EMBL/GenBank/DDBJ databases">
        <title>A genome reference for cultivated species of the human gut microbiota.</title>
        <authorList>
            <person name="Zou Y."/>
            <person name="Xue W."/>
            <person name="Luo G."/>
        </authorList>
    </citation>
    <scope>NUCLEOTIDE SEQUENCE [LARGE SCALE GENOMIC DNA]</scope>
    <source>
        <strain evidence="8 9">AF31-21AC</strain>
    </source>
</reference>
<dbReference type="RefSeq" id="WP_118489186.1">
    <property type="nucleotide sequence ID" value="NZ_QRQN01000021.1"/>
</dbReference>
<dbReference type="Pfam" id="PF08239">
    <property type="entry name" value="SH3_3"/>
    <property type="match status" value="2"/>
</dbReference>
<comment type="similarity">
    <text evidence="1">Belongs to the peptidase C40 family.</text>
</comment>
<dbReference type="Gene3D" id="3.90.1720.10">
    <property type="entry name" value="endopeptidase domain like (from Nostoc punctiforme)"/>
    <property type="match status" value="1"/>
</dbReference>
<feature type="compositionally biased region" description="Low complexity" evidence="5">
    <location>
        <begin position="296"/>
        <end position="336"/>
    </location>
</feature>
<dbReference type="PANTHER" id="PTHR47053">
    <property type="entry name" value="MUREIN DD-ENDOPEPTIDASE MEPH-RELATED"/>
    <property type="match status" value="1"/>
</dbReference>
<dbReference type="PROSITE" id="PS51781">
    <property type="entry name" value="SH3B"/>
    <property type="match status" value="1"/>
</dbReference>
<dbReference type="Proteomes" id="UP000283586">
    <property type="component" value="Unassembled WGS sequence"/>
</dbReference>
<feature type="compositionally biased region" description="Basic and acidic residues" evidence="5">
    <location>
        <begin position="263"/>
        <end position="287"/>
    </location>
</feature>
<dbReference type="AlphaFoldDB" id="A0A415TQM3"/>
<dbReference type="EMBL" id="QRQN01000021">
    <property type="protein sequence ID" value="RHN05193.1"/>
    <property type="molecule type" value="Genomic_DNA"/>
</dbReference>
<dbReference type="InterPro" id="IPR000064">
    <property type="entry name" value="NLP_P60_dom"/>
</dbReference>
<sequence>MEDFYIMKKRNKIVAFLLAGVIAAGHGSVVYAAGYGSVVYADVVWDLCAMNEERMRLGVQEKNIADNHVTNDANIDVEKHETPQSTSEYADIGIASVLNYVNLRAEPSVESEALGKLYNNSAATVLETVLDEAGEEWYLVSSGSVESAYVKAEYVKVGDEDLARGVSTRYATVTTTTLFVRTEPGTEASVLTMLPEGEDVVVYDALDEYGWYRVSTEEGLGYVSGDYVTVRTEFRVAESKEEEKERLEREEAERQAAAAAAEAARKAREEEERKAAEAARKTQEEAAKAMARQQTQNAQQSAEKTQQQTQNAQQTQQKNDKVQGSSQGQSSSSFGSNTTAKPQTVSNGQAVVNYAAQFVGNPYVYGGSSLTNGADCSGFVMSVYQAFGISLPHSSSALRSVGYGVSLDAIQPGDIVCYSGHVGIYAGNNTLLHASSPSTGIKYTSPVTYREILAIRRIF</sequence>
<evidence type="ECO:0000259" key="6">
    <source>
        <dbReference type="PROSITE" id="PS51781"/>
    </source>
</evidence>
<dbReference type="InterPro" id="IPR051202">
    <property type="entry name" value="Peptidase_C40"/>
</dbReference>
<dbReference type="PANTHER" id="PTHR47053:SF1">
    <property type="entry name" value="MUREIN DD-ENDOPEPTIDASE MEPH-RELATED"/>
    <property type="match status" value="1"/>
</dbReference>
<keyword evidence="2" id="KW-0645">Protease</keyword>
<dbReference type="Pfam" id="PF00877">
    <property type="entry name" value="NLPC_P60"/>
    <property type="match status" value="1"/>
</dbReference>
<protein>
    <submittedName>
        <fullName evidence="8">Hydrolase Nlp/P60</fullName>
    </submittedName>
</protein>
<keyword evidence="4" id="KW-0788">Thiol protease</keyword>
<evidence type="ECO:0000256" key="1">
    <source>
        <dbReference type="ARBA" id="ARBA00007074"/>
    </source>
</evidence>
<feature type="compositionally biased region" description="Basic and acidic residues" evidence="5">
    <location>
        <begin position="237"/>
        <end position="254"/>
    </location>
</feature>
<evidence type="ECO:0000259" key="7">
    <source>
        <dbReference type="PROSITE" id="PS51935"/>
    </source>
</evidence>
<dbReference type="SUPFAM" id="SSF54001">
    <property type="entry name" value="Cysteine proteinases"/>
    <property type="match status" value="1"/>
</dbReference>
<accession>A0A415TQM3</accession>
<dbReference type="GO" id="GO:0008234">
    <property type="term" value="F:cysteine-type peptidase activity"/>
    <property type="evidence" value="ECO:0007669"/>
    <property type="project" value="UniProtKB-KW"/>
</dbReference>
<gene>
    <name evidence="8" type="ORF">DWZ31_15170</name>
</gene>
<evidence type="ECO:0000256" key="3">
    <source>
        <dbReference type="ARBA" id="ARBA00022801"/>
    </source>
</evidence>
<evidence type="ECO:0000256" key="4">
    <source>
        <dbReference type="ARBA" id="ARBA00022807"/>
    </source>
</evidence>